<dbReference type="InterPro" id="IPR050250">
    <property type="entry name" value="Macrolide_Exporter_MacB"/>
</dbReference>
<feature type="transmembrane region" description="Helical" evidence="7">
    <location>
        <begin position="685"/>
        <end position="709"/>
    </location>
</feature>
<dbReference type="Proteomes" id="UP001569904">
    <property type="component" value="Unassembled WGS sequence"/>
</dbReference>
<keyword evidence="2" id="KW-1003">Cell membrane</keyword>
<comment type="subcellular location">
    <subcellularLocation>
        <location evidence="1">Cell membrane</location>
        <topology evidence="1">Multi-pass membrane protein</topology>
    </subcellularLocation>
</comment>
<dbReference type="EMBL" id="JAXCEH010000036">
    <property type="protein sequence ID" value="MFA1558829.1"/>
    <property type="molecule type" value="Genomic_DNA"/>
</dbReference>
<feature type="transmembrane region" description="Helical" evidence="7">
    <location>
        <begin position="255"/>
        <end position="280"/>
    </location>
</feature>
<name>A0ABV4R8V5_9ACTN</name>
<accession>A0ABV4R8V5</accession>
<keyword evidence="3 7" id="KW-0812">Transmembrane</keyword>
<feature type="domain" description="ABC3 transporter permease C-terminal" evidence="8">
    <location>
        <begin position="263"/>
        <end position="381"/>
    </location>
</feature>
<gene>
    <name evidence="9" type="ORF">SM436_34495</name>
</gene>
<dbReference type="Pfam" id="PF02687">
    <property type="entry name" value="FtsX"/>
    <property type="match status" value="2"/>
</dbReference>
<dbReference type="PANTHER" id="PTHR30572">
    <property type="entry name" value="MEMBRANE COMPONENT OF TRANSPORTER-RELATED"/>
    <property type="match status" value="1"/>
</dbReference>
<evidence type="ECO:0000256" key="6">
    <source>
        <dbReference type="ARBA" id="ARBA00038076"/>
    </source>
</evidence>
<evidence type="ECO:0000313" key="10">
    <source>
        <dbReference type="Proteomes" id="UP001569904"/>
    </source>
</evidence>
<comment type="similarity">
    <text evidence="6">Belongs to the ABC-4 integral membrane protein family.</text>
</comment>
<feature type="transmembrane region" description="Helical" evidence="7">
    <location>
        <begin position="310"/>
        <end position="332"/>
    </location>
</feature>
<comment type="caution">
    <text evidence="9">The sequence shown here is derived from an EMBL/GenBank/DDBJ whole genome shotgun (WGS) entry which is preliminary data.</text>
</comment>
<organism evidence="9 10">
    <name type="scientific">Actinomadura chokoriensis</name>
    <dbReference type="NCBI Taxonomy" id="454156"/>
    <lineage>
        <taxon>Bacteria</taxon>
        <taxon>Bacillati</taxon>
        <taxon>Actinomycetota</taxon>
        <taxon>Actinomycetes</taxon>
        <taxon>Streptosporangiales</taxon>
        <taxon>Thermomonosporaceae</taxon>
        <taxon>Actinomadura</taxon>
    </lineage>
</organism>
<feature type="domain" description="ABC3 transporter permease C-terminal" evidence="8">
    <location>
        <begin position="686"/>
        <end position="798"/>
    </location>
</feature>
<feature type="transmembrane region" description="Helical" evidence="7">
    <location>
        <begin position="435"/>
        <end position="461"/>
    </location>
</feature>
<dbReference type="PANTHER" id="PTHR30572:SF4">
    <property type="entry name" value="ABC TRANSPORTER PERMEASE YTRF"/>
    <property type="match status" value="1"/>
</dbReference>
<feature type="transmembrane region" description="Helical" evidence="7">
    <location>
        <begin position="352"/>
        <end position="372"/>
    </location>
</feature>
<evidence type="ECO:0000256" key="5">
    <source>
        <dbReference type="ARBA" id="ARBA00023136"/>
    </source>
</evidence>
<feature type="transmembrane region" description="Helical" evidence="7">
    <location>
        <begin position="730"/>
        <end position="751"/>
    </location>
</feature>
<keyword evidence="5 7" id="KW-0472">Membrane</keyword>
<keyword evidence="4 7" id="KW-1133">Transmembrane helix</keyword>
<evidence type="ECO:0000256" key="4">
    <source>
        <dbReference type="ARBA" id="ARBA00022989"/>
    </source>
</evidence>
<reference evidence="9 10" key="1">
    <citation type="submission" date="2023-11" db="EMBL/GenBank/DDBJ databases">
        <title>Actinomadura monticuli sp. nov., isolated from volcanic ash.</title>
        <authorList>
            <person name="Lee S.D."/>
            <person name="Yang H."/>
            <person name="Kim I.S."/>
        </authorList>
    </citation>
    <scope>NUCLEOTIDE SEQUENCE [LARGE SCALE GENOMIC DNA]</scope>
    <source>
        <strain evidence="9 10">DSM 45346</strain>
    </source>
</reference>
<proteinExistence type="inferred from homology"/>
<keyword evidence="10" id="KW-1185">Reference proteome</keyword>
<evidence type="ECO:0000256" key="2">
    <source>
        <dbReference type="ARBA" id="ARBA00022475"/>
    </source>
</evidence>
<sequence length="808" mass="82371">MFRIVVNTLWHRKAGFAGAFVALLFAAALVCACGVLLDTGLRGSIAPERYAGSPVVVTGDQFVHKTIVKKKGKRKHKAKALAERAWLPASVADKVRAADGVRDVVTEVSFPAEIGRAGGDRESWGHGWESAALTPFTLREGRAPTADGEIVIDAATARTRGLRVGATVQVASAVPGTYRVVGVTGQSLDHQTAVFFSTAEAARLAGHAGRVTAVGARGSEKAIEDAVRGTNAAVHTGKDRGRAEFLGAENSRIKLISMGGALGGTALLVAILVVSGTFALSVQQREREIALLRAVAATPRQVRRMIGREALLVALVAGPLGAAAGLPVAFWLRDRFRGLGAMPPNLDLVVSPFPPLAATLAAAVAAFAAARITARRTARIRPVEALGDAAMSRGGSGAVRIVAGLLVTAGAVALTMVLSTLHTEAASSPVTVLTAIVWTVAAALLGPAIARAAVAVLAVPLRLFPGGGQLAAANLRAGSRRLASVVTPLTLMIALTATILFVQTTMGHAATSQASDGIIAAHAAGPKIPHATAERVRRAPGVTAVTEVLHSTVRVDLENYGVQGVTPAGLDRTLDLDVRAGSLDDLNAATIAVSDTAAGRLGVRPGDRLALTLGDGTPIEPTVIAVYGRGLGFGDLTVARDLLAAHVDDPRGTLLIAGAAPAGVATADATTLARDAASANAEVNYVAMALIIAFTAIAVVNTLAMSTAGRAREFALLRLAGGTKRQIMRMLGWETLAVVAVAAVLGTAIALATLSAFGGGMTGGPPHVPPLAHLGVLAWGAVLAGLATALPARLAMTARPADAISARE</sequence>
<feature type="transmembrane region" description="Helical" evidence="7">
    <location>
        <begin position="482"/>
        <end position="502"/>
    </location>
</feature>
<evidence type="ECO:0000256" key="7">
    <source>
        <dbReference type="SAM" id="Phobius"/>
    </source>
</evidence>
<feature type="transmembrane region" description="Helical" evidence="7">
    <location>
        <begin position="771"/>
        <end position="790"/>
    </location>
</feature>
<evidence type="ECO:0000256" key="1">
    <source>
        <dbReference type="ARBA" id="ARBA00004651"/>
    </source>
</evidence>
<evidence type="ECO:0000259" key="8">
    <source>
        <dbReference type="Pfam" id="PF02687"/>
    </source>
</evidence>
<feature type="transmembrane region" description="Helical" evidence="7">
    <location>
        <begin position="401"/>
        <end position="423"/>
    </location>
</feature>
<dbReference type="RefSeq" id="WP_371945848.1">
    <property type="nucleotide sequence ID" value="NZ_JAXCEH010000036.1"/>
</dbReference>
<dbReference type="PROSITE" id="PS51257">
    <property type="entry name" value="PROKAR_LIPOPROTEIN"/>
    <property type="match status" value="1"/>
</dbReference>
<dbReference type="InterPro" id="IPR003838">
    <property type="entry name" value="ABC3_permease_C"/>
</dbReference>
<protein>
    <submittedName>
        <fullName evidence="9">FtsX-like permease family protein</fullName>
    </submittedName>
</protein>
<evidence type="ECO:0000313" key="9">
    <source>
        <dbReference type="EMBL" id="MFA1558829.1"/>
    </source>
</evidence>
<evidence type="ECO:0000256" key="3">
    <source>
        <dbReference type="ARBA" id="ARBA00022692"/>
    </source>
</evidence>